<evidence type="ECO:0000313" key="1">
    <source>
        <dbReference type="EMBL" id="PSV87447.1"/>
    </source>
</evidence>
<comment type="caution">
    <text evidence="1">The sequence shown here is derived from an EMBL/GenBank/DDBJ whole genome shotgun (WGS) entry which is preliminary data.</text>
</comment>
<dbReference type="EMBL" id="PYOJ01000028">
    <property type="protein sequence ID" value="PSV87447.1"/>
    <property type="molecule type" value="Genomic_DNA"/>
</dbReference>
<organism evidence="1 2">
    <name type="scientific">Photobacterium leiognathi</name>
    <dbReference type="NCBI Taxonomy" id="553611"/>
    <lineage>
        <taxon>Bacteria</taxon>
        <taxon>Pseudomonadati</taxon>
        <taxon>Pseudomonadota</taxon>
        <taxon>Gammaproteobacteria</taxon>
        <taxon>Vibrionales</taxon>
        <taxon>Vibrionaceae</taxon>
        <taxon>Photobacterium</taxon>
    </lineage>
</organism>
<accession>A0A2T3M694</accession>
<gene>
    <name evidence="1" type="ORF">CTM89_17360</name>
</gene>
<name>A0A2T3M694_PHOLE</name>
<protein>
    <submittedName>
        <fullName evidence="1">Uncharacterized protein</fullName>
    </submittedName>
</protein>
<dbReference type="RefSeq" id="WP_107277445.1">
    <property type="nucleotide sequence ID" value="NZ_JZSL01000009.1"/>
</dbReference>
<sequence length="68" mass="7770">MKDVHLNNKLLTRSVLNDYTILASVADTRNKDYHLRTYLSPQQCKINIVEALEGIDATKVIEMESPHT</sequence>
<proteinExistence type="predicted"/>
<evidence type="ECO:0000313" key="2">
    <source>
        <dbReference type="Proteomes" id="UP000240410"/>
    </source>
</evidence>
<dbReference type="Proteomes" id="UP000240410">
    <property type="component" value="Unassembled WGS sequence"/>
</dbReference>
<dbReference type="STRING" id="553611.GCA_001557755_03083"/>
<dbReference type="AlphaFoldDB" id="A0A2T3M694"/>
<reference evidence="1 2" key="1">
    <citation type="submission" date="2018-03" db="EMBL/GenBank/DDBJ databases">
        <title>Whole genome sequencing of Histamine producing bacteria.</title>
        <authorList>
            <person name="Butler K."/>
        </authorList>
    </citation>
    <scope>NUCLEOTIDE SEQUENCE [LARGE SCALE GENOMIC DNA]</scope>
    <source>
        <strain evidence="1 2">ATCC 33979</strain>
    </source>
</reference>